<evidence type="ECO:0000256" key="7">
    <source>
        <dbReference type="PIRSR" id="PIRSR608597-3"/>
    </source>
</evidence>
<evidence type="ECO:0000256" key="8">
    <source>
        <dbReference type="SAM" id="SignalP"/>
    </source>
</evidence>
<feature type="disulfide bond" evidence="7">
    <location>
        <begin position="90"/>
        <end position="96"/>
    </location>
</feature>
<dbReference type="GO" id="GO:0003796">
    <property type="term" value="F:lysozyme activity"/>
    <property type="evidence" value="ECO:0007669"/>
    <property type="project" value="UniProtKB-EC"/>
</dbReference>
<dbReference type="FunFam" id="1.10.530.10:FF:000019">
    <property type="entry name" value="lysozyme"/>
    <property type="match status" value="1"/>
</dbReference>
<keyword evidence="4" id="KW-0081">Bacteriolytic enzyme</keyword>
<keyword evidence="6" id="KW-0326">Glycosidase</keyword>
<feature type="signal peptide" evidence="8">
    <location>
        <begin position="1"/>
        <end position="24"/>
    </location>
</feature>
<reference evidence="10" key="1">
    <citation type="submission" date="2025-08" db="UniProtKB">
        <authorList>
            <consortium name="RefSeq"/>
        </authorList>
    </citation>
    <scope>IDENTIFICATION</scope>
    <source>
        <tissue evidence="10">Muscle</tissue>
    </source>
</reference>
<feature type="chain" id="PRO_5026976508" description="lysozyme" evidence="8">
    <location>
        <begin position="25"/>
        <end position="156"/>
    </location>
</feature>
<feature type="disulfide bond" evidence="7">
    <location>
        <begin position="55"/>
        <end position="60"/>
    </location>
</feature>
<dbReference type="EC" id="3.2.1.17" evidence="2"/>
<evidence type="ECO:0000256" key="3">
    <source>
        <dbReference type="ARBA" id="ARBA00022529"/>
    </source>
</evidence>
<dbReference type="GeneID" id="117235558"/>
<keyword evidence="8" id="KW-0732">Signal</keyword>
<dbReference type="GO" id="GO:0042742">
    <property type="term" value="P:defense response to bacterium"/>
    <property type="evidence" value="ECO:0007669"/>
    <property type="project" value="UniProtKB-KW"/>
</dbReference>
<protein>
    <recommendedName>
        <fullName evidence="2">lysozyme</fullName>
        <ecNumber evidence="2">3.2.1.17</ecNumber>
    </recommendedName>
</protein>
<dbReference type="PANTHER" id="PTHR11195">
    <property type="entry name" value="DESTABILASE-RELATED"/>
    <property type="match status" value="1"/>
</dbReference>
<dbReference type="KEGG" id="bvk:117235558"/>
<sequence>MAFLLNTLIITLLSIVAFTSLIYGQEDSTGKEPVSRVCLGCICEAASGCNITIGCDGSVCGPFRITWAYWADAGKPIINDSMTQDAYPRCVNDVHCAARTVENYMWKYGQDCNGDGIINCDDYVRIHQLGAYGCTSSLNSKFENIYKHCMQTFQNQ</sequence>
<evidence type="ECO:0000256" key="1">
    <source>
        <dbReference type="ARBA" id="ARBA00000632"/>
    </source>
</evidence>
<dbReference type="CDD" id="cd16890">
    <property type="entry name" value="lyz_i"/>
    <property type="match status" value="1"/>
</dbReference>
<evidence type="ECO:0000256" key="4">
    <source>
        <dbReference type="ARBA" id="ARBA00022638"/>
    </source>
</evidence>
<accession>A0A6J3KP02</accession>
<evidence type="ECO:0000313" key="9">
    <source>
        <dbReference type="Proteomes" id="UP000504631"/>
    </source>
</evidence>
<evidence type="ECO:0000256" key="5">
    <source>
        <dbReference type="ARBA" id="ARBA00022801"/>
    </source>
</evidence>
<dbReference type="Gene3D" id="1.10.530.10">
    <property type="match status" value="1"/>
</dbReference>
<organism evidence="9 10">
    <name type="scientific">Bombus vosnesenskii</name>
    <dbReference type="NCBI Taxonomy" id="207650"/>
    <lineage>
        <taxon>Eukaryota</taxon>
        <taxon>Metazoa</taxon>
        <taxon>Ecdysozoa</taxon>
        <taxon>Arthropoda</taxon>
        <taxon>Hexapoda</taxon>
        <taxon>Insecta</taxon>
        <taxon>Pterygota</taxon>
        <taxon>Neoptera</taxon>
        <taxon>Endopterygota</taxon>
        <taxon>Hymenoptera</taxon>
        <taxon>Apocrita</taxon>
        <taxon>Aculeata</taxon>
        <taxon>Apoidea</taxon>
        <taxon>Anthophila</taxon>
        <taxon>Apidae</taxon>
        <taxon>Bombus</taxon>
        <taxon>Pyrobombus</taxon>
    </lineage>
</organism>
<dbReference type="RefSeq" id="XP_033353604.1">
    <property type="nucleotide sequence ID" value="XM_033497713.1"/>
</dbReference>
<dbReference type="AlphaFoldDB" id="A0A6J3KP02"/>
<dbReference type="InterPro" id="IPR023346">
    <property type="entry name" value="Lysozyme-like_dom_sf"/>
</dbReference>
<dbReference type="PANTHER" id="PTHR11195:SF22">
    <property type="entry name" value="LYSOZYME"/>
    <property type="match status" value="1"/>
</dbReference>
<dbReference type="InterPro" id="IPR008597">
    <property type="entry name" value="Invert_lysozyme"/>
</dbReference>
<evidence type="ECO:0000313" key="10">
    <source>
        <dbReference type="RefSeq" id="XP_033353604.1"/>
    </source>
</evidence>
<dbReference type="GO" id="GO:0031640">
    <property type="term" value="P:killing of cells of another organism"/>
    <property type="evidence" value="ECO:0007669"/>
    <property type="project" value="UniProtKB-KW"/>
</dbReference>
<keyword evidence="7" id="KW-1015">Disulfide bond</keyword>
<keyword evidence="9" id="KW-1185">Reference proteome</keyword>
<dbReference type="PROSITE" id="PS00018">
    <property type="entry name" value="EF_HAND_1"/>
    <property type="match status" value="1"/>
</dbReference>
<feature type="disulfide bond" evidence="7">
    <location>
        <begin position="43"/>
        <end position="49"/>
    </location>
</feature>
<dbReference type="PROSITE" id="PS51909">
    <property type="entry name" value="LYSOZYME_I"/>
    <property type="match status" value="1"/>
</dbReference>
<evidence type="ECO:0000256" key="6">
    <source>
        <dbReference type="ARBA" id="ARBA00023295"/>
    </source>
</evidence>
<feature type="disulfide bond" evidence="7">
    <location>
        <begin position="38"/>
        <end position="120"/>
    </location>
</feature>
<dbReference type="Pfam" id="PF05497">
    <property type="entry name" value="Destabilase"/>
    <property type="match status" value="1"/>
</dbReference>
<keyword evidence="5" id="KW-0378">Hydrolase</keyword>
<dbReference type="SUPFAM" id="SSF53955">
    <property type="entry name" value="Lysozyme-like"/>
    <property type="match status" value="1"/>
</dbReference>
<gene>
    <name evidence="10" type="primary">LOC117235558</name>
</gene>
<dbReference type="InterPro" id="IPR018247">
    <property type="entry name" value="EF_Hand_1_Ca_BS"/>
</dbReference>
<proteinExistence type="predicted"/>
<dbReference type="Proteomes" id="UP000504631">
    <property type="component" value="Unplaced"/>
</dbReference>
<comment type="catalytic activity">
    <reaction evidence="1">
        <text>Hydrolysis of (1-&gt;4)-beta-linkages between N-acetylmuramic acid and N-acetyl-D-glucosamine residues in a peptidoglycan and between N-acetyl-D-glucosamine residues in chitodextrins.</text>
        <dbReference type="EC" id="3.2.1.17"/>
    </reaction>
</comment>
<keyword evidence="3" id="KW-0929">Antimicrobial</keyword>
<evidence type="ECO:0000256" key="2">
    <source>
        <dbReference type="ARBA" id="ARBA00012732"/>
    </source>
</evidence>
<name>A0A6J3KP02_9HYME</name>